<keyword evidence="1" id="KW-0732">Signal</keyword>
<proteinExistence type="predicted"/>
<name>A0A0H4PF53_9BACT</name>
<feature type="chain" id="PRO_5005208051" description="Lipocalin-like domain-containing protein" evidence="1">
    <location>
        <begin position="21"/>
        <end position="134"/>
    </location>
</feature>
<evidence type="ECO:0000256" key="1">
    <source>
        <dbReference type="SAM" id="SignalP"/>
    </source>
</evidence>
<keyword evidence="3" id="KW-1185">Reference proteome</keyword>
<protein>
    <recommendedName>
        <fullName evidence="4">Lipocalin-like domain-containing protein</fullName>
    </recommendedName>
</protein>
<dbReference type="PROSITE" id="PS51257">
    <property type="entry name" value="PROKAR_LIPOPROTEIN"/>
    <property type="match status" value="1"/>
</dbReference>
<dbReference type="RefSeq" id="WP_048643238.1">
    <property type="nucleotide sequence ID" value="NZ_CP012040.1"/>
</dbReference>
<dbReference type="EMBL" id="CP012040">
    <property type="protein sequence ID" value="AKP53096.1"/>
    <property type="molecule type" value="Genomic_DNA"/>
</dbReference>
<dbReference type="AlphaFoldDB" id="A0A0H4PF53"/>
<evidence type="ECO:0000313" key="3">
    <source>
        <dbReference type="Proteomes" id="UP000036520"/>
    </source>
</evidence>
<gene>
    <name evidence="2" type="ORF">CA2015_3719</name>
</gene>
<reference evidence="2 3" key="1">
    <citation type="submission" date="2015-07" db="EMBL/GenBank/DDBJ databases">
        <authorList>
            <person name="Kim K.M."/>
        </authorList>
    </citation>
    <scope>NUCLEOTIDE SEQUENCE [LARGE SCALE GENOMIC DNA]</scope>
    <source>
        <strain evidence="2 3">KCTC 12363</strain>
    </source>
</reference>
<accession>A0A0H4PF53</accession>
<sequence>MKIYRTLLLTSFLFLIVSCGGDDGEETKPPKVEPSKEELLVKNWEVVSVTSNDIAIEHSGFTISFKSDGKFSFNTPGISGLPQSGTWVFSTTTIIKLNGTDEIHVGELKTNKFVFTYNSTNHKGTNVETRFTME</sequence>
<dbReference type="KEGG" id="camu:CA2015_3719"/>
<dbReference type="Proteomes" id="UP000036520">
    <property type="component" value="Chromosome"/>
</dbReference>
<organism evidence="2 3">
    <name type="scientific">Cyclobacterium amurskyense</name>
    <dbReference type="NCBI Taxonomy" id="320787"/>
    <lineage>
        <taxon>Bacteria</taxon>
        <taxon>Pseudomonadati</taxon>
        <taxon>Bacteroidota</taxon>
        <taxon>Cytophagia</taxon>
        <taxon>Cytophagales</taxon>
        <taxon>Cyclobacteriaceae</taxon>
        <taxon>Cyclobacterium</taxon>
    </lineage>
</organism>
<evidence type="ECO:0000313" key="2">
    <source>
        <dbReference type="EMBL" id="AKP53096.1"/>
    </source>
</evidence>
<dbReference type="STRING" id="320787.CA2015_3719"/>
<evidence type="ECO:0008006" key="4">
    <source>
        <dbReference type="Google" id="ProtNLM"/>
    </source>
</evidence>
<dbReference type="OrthoDB" id="838038at2"/>
<feature type="signal peptide" evidence="1">
    <location>
        <begin position="1"/>
        <end position="20"/>
    </location>
</feature>